<organism evidence="3 4">
    <name type="scientific">Halosimplex rubrum</name>
    <dbReference type="NCBI Taxonomy" id="869889"/>
    <lineage>
        <taxon>Archaea</taxon>
        <taxon>Methanobacteriati</taxon>
        <taxon>Methanobacteriota</taxon>
        <taxon>Stenosarchaea group</taxon>
        <taxon>Halobacteria</taxon>
        <taxon>Halobacteriales</taxon>
        <taxon>Haloarculaceae</taxon>
        <taxon>Halosimplex</taxon>
    </lineage>
</organism>
<gene>
    <name evidence="3" type="ORF">HZS55_12450</name>
</gene>
<evidence type="ECO:0000256" key="1">
    <source>
        <dbReference type="SAM" id="MobiDB-lite"/>
    </source>
</evidence>
<keyword evidence="4" id="KW-1185">Reference proteome</keyword>
<evidence type="ECO:0000259" key="2">
    <source>
        <dbReference type="Pfam" id="PF04321"/>
    </source>
</evidence>
<name>A0A7D5PA48_9EURY</name>
<dbReference type="Gene3D" id="3.40.50.720">
    <property type="entry name" value="NAD(P)-binding Rossmann-like Domain"/>
    <property type="match status" value="1"/>
</dbReference>
<dbReference type="InterPro" id="IPR029903">
    <property type="entry name" value="RmlD-like-bd"/>
</dbReference>
<sequence length="295" mass="31596">MTETVLVVGASGYLGRSVVWRLREAADRPGRPDRRVLGTYCSEPGPTAEVAFDFWTDDAGELVDAHGVDTVVFAAAVEYGGDADTGESGVDSTFVERAERFAAGCSGARVVYVSSASVFDGTGSRYVESDPRSPRDDYGRRLVAFEDAIDARCDDAATVRTSYLFGFSTGRLDRRLARTRDHLDRGESVAYFADMYKSPVLVTDAAETVATLVDGDATGVVHVPTPRVSVYDFHCEAMAALGYGPEPIERDSIPEDMDVAPDTSLASERFDSLVGSEPSAVGEGLRSQVDAGESK</sequence>
<evidence type="ECO:0000313" key="3">
    <source>
        <dbReference type="EMBL" id="QLH78060.1"/>
    </source>
</evidence>
<feature type="region of interest" description="Disordered" evidence="1">
    <location>
        <begin position="271"/>
        <end position="295"/>
    </location>
</feature>
<accession>A0A7D5PA48</accession>
<dbReference type="PANTHER" id="PTHR43242">
    <property type="entry name" value="NAD(P)-BINDING ROSSMANN-FOLD SUPERFAMILY PROTEIN"/>
    <property type="match status" value="1"/>
</dbReference>
<dbReference type="AlphaFoldDB" id="A0A7D5PA48"/>
<dbReference type="Pfam" id="PF04321">
    <property type="entry name" value="RmlD_sub_bind"/>
    <property type="match status" value="1"/>
</dbReference>
<protein>
    <submittedName>
        <fullName evidence="3">Sugar nucleotide-binding protein</fullName>
    </submittedName>
</protein>
<dbReference type="GeneID" id="56078687"/>
<dbReference type="PANTHER" id="PTHR43242:SF1">
    <property type="entry name" value="NAD(P)-BINDING ROSSMANN-FOLD SUPERFAMILY PROTEIN"/>
    <property type="match status" value="1"/>
</dbReference>
<dbReference type="KEGG" id="hrr:HZS55_12450"/>
<dbReference type="Proteomes" id="UP000509667">
    <property type="component" value="Chromosome"/>
</dbReference>
<dbReference type="InterPro" id="IPR036291">
    <property type="entry name" value="NAD(P)-bd_dom_sf"/>
</dbReference>
<dbReference type="SUPFAM" id="SSF51735">
    <property type="entry name" value="NAD(P)-binding Rossmann-fold domains"/>
    <property type="match status" value="1"/>
</dbReference>
<dbReference type="OrthoDB" id="4907at2157"/>
<evidence type="ECO:0000313" key="4">
    <source>
        <dbReference type="Proteomes" id="UP000509667"/>
    </source>
</evidence>
<dbReference type="RefSeq" id="WP_179907982.1">
    <property type="nucleotide sequence ID" value="NZ_CP058910.1"/>
</dbReference>
<dbReference type="EMBL" id="CP058910">
    <property type="protein sequence ID" value="QLH78060.1"/>
    <property type="molecule type" value="Genomic_DNA"/>
</dbReference>
<reference evidence="3 4" key="1">
    <citation type="submission" date="2020-07" db="EMBL/GenBank/DDBJ databases">
        <title>Halosimplex pelagicum sp. nov. and Halosimplex rubrum sp. nov., isolated from salted brown alga Laminaria, and emended description of the genus Halosimplex.</title>
        <authorList>
            <person name="Cui H."/>
        </authorList>
    </citation>
    <scope>NUCLEOTIDE SEQUENCE [LARGE SCALE GENOMIC DNA]</scope>
    <source>
        <strain evidence="3 4">R27</strain>
    </source>
</reference>
<feature type="domain" description="RmlD-like substrate binding" evidence="2">
    <location>
        <begin position="4"/>
        <end position="289"/>
    </location>
</feature>
<proteinExistence type="predicted"/>